<feature type="compositionally biased region" description="Polar residues" evidence="1">
    <location>
        <begin position="483"/>
        <end position="498"/>
    </location>
</feature>
<dbReference type="EMBL" id="OY731398">
    <property type="protein sequence ID" value="CAJ1853139.1"/>
    <property type="molecule type" value="Genomic_DNA"/>
</dbReference>
<sequence>MGEPSACLVRSFSSPADTRYEFLRNGGVLCLVLVFVVERLEFLKISIIQSHVVFVEERNHAWVSMSMGNPIRALGESISFGRFMTENLNWEKWSAFTHNRYVEEAERYSKPGSVAAKKAYFEAHYKRKAAERAAALMIQEANANSQANGTFETEARQGNYADSPSETSSNVEMVVAANEQPNEETVNCQVVECADGDQHKCDAGQSDLDISNVEGVEDVPHTHVDTDINLESCTFIDNSNQFDHVEDNTNTGAVEEKNLDHGAEGQEVLGLPVDEIEANSSPKLSTKTVPAKCSRLAERKAAAAGPPKSGIKRGPKGKKSVGDLVEKKKLTAQSLHMSINLPSRTGETRKRTAAATESRNGLNKFSTSKTSVGGLVDKKLIAAPLLNMSNNLPSGAVITSQTPSAATKPRNRINFVTKIMTSVGNSVAKRSTTRSLHMSINLPSGAADTSKTASVFQQNRIKKIHSNLPKSNPVALGASTEASHGLLSQDSASLPSQSRRTERPLNKSVSGGVTVNATPSSSVSSGSEERAVKRKEFLQRMDETKSKEEEKVKLQRTLKGKTEHDHKKLRQSSGSISKLNEDKPVGSHSLSNQIRKISPTLPRSPKLVSKANSSSSTVQDKNLGNSWKPPRSTNNSKRTTEKINRTTRQSVTSFSSTTGENASPNIQQH</sequence>
<feature type="compositionally biased region" description="Basic and acidic residues" evidence="1">
    <location>
        <begin position="527"/>
        <end position="553"/>
    </location>
</feature>
<feature type="compositionally biased region" description="Polar residues" evidence="1">
    <location>
        <begin position="610"/>
        <end position="637"/>
    </location>
</feature>
<feature type="compositionally biased region" description="Basic residues" evidence="1">
    <location>
        <begin position="310"/>
        <end position="319"/>
    </location>
</feature>
<feature type="compositionally biased region" description="Polar residues" evidence="1">
    <location>
        <begin position="507"/>
        <end position="519"/>
    </location>
</feature>
<dbReference type="Gramene" id="rna-AYBTSS11_LOCUS1967">
    <property type="protein sequence ID" value="CAJ1853139.1"/>
    <property type="gene ID" value="gene-AYBTSS11_LOCUS1967"/>
</dbReference>
<dbReference type="PANTHER" id="PTHR47067:SF16">
    <property type="entry name" value="TPX2 (TARGETING PROTEIN FOR XKLP2) PROTEIN FAMILY"/>
    <property type="match status" value="1"/>
</dbReference>
<organism evidence="2 3">
    <name type="scientific">Sphenostylis stenocarpa</name>
    <dbReference type="NCBI Taxonomy" id="92480"/>
    <lineage>
        <taxon>Eukaryota</taxon>
        <taxon>Viridiplantae</taxon>
        <taxon>Streptophyta</taxon>
        <taxon>Embryophyta</taxon>
        <taxon>Tracheophyta</taxon>
        <taxon>Spermatophyta</taxon>
        <taxon>Magnoliopsida</taxon>
        <taxon>eudicotyledons</taxon>
        <taxon>Gunneridae</taxon>
        <taxon>Pentapetalae</taxon>
        <taxon>rosids</taxon>
        <taxon>fabids</taxon>
        <taxon>Fabales</taxon>
        <taxon>Fabaceae</taxon>
        <taxon>Papilionoideae</taxon>
        <taxon>50 kb inversion clade</taxon>
        <taxon>NPAAA clade</taxon>
        <taxon>indigoferoid/millettioid clade</taxon>
        <taxon>Phaseoleae</taxon>
        <taxon>Sphenostylis</taxon>
    </lineage>
</organism>
<protein>
    <recommendedName>
        <fullName evidence="4">TPX2 C-terminal domain-containing protein</fullName>
    </recommendedName>
</protein>
<dbReference type="InterPro" id="IPR044216">
    <property type="entry name" value="WDL7"/>
</dbReference>
<keyword evidence="3" id="KW-1185">Reference proteome</keyword>
<proteinExistence type="predicted"/>
<gene>
    <name evidence="2" type="ORF">AYBTSS11_LOCUS1967</name>
</gene>
<accession>A0AA86VVR9</accession>
<name>A0AA86VVR9_9FABA</name>
<dbReference type="AlphaFoldDB" id="A0AA86VVR9"/>
<evidence type="ECO:0000313" key="3">
    <source>
        <dbReference type="Proteomes" id="UP001189624"/>
    </source>
</evidence>
<dbReference type="Proteomes" id="UP001189624">
    <property type="component" value="Chromosome 1"/>
</dbReference>
<evidence type="ECO:0000256" key="1">
    <source>
        <dbReference type="SAM" id="MobiDB-lite"/>
    </source>
</evidence>
<evidence type="ECO:0000313" key="2">
    <source>
        <dbReference type="EMBL" id="CAJ1853139.1"/>
    </source>
</evidence>
<feature type="compositionally biased region" description="Polar residues" evidence="1">
    <location>
        <begin position="646"/>
        <end position="669"/>
    </location>
</feature>
<reference evidence="2" key="1">
    <citation type="submission" date="2023-10" db="EMBL/GenBank/DDBJ databases">
        <authorList>
            <person name="Domelevo Entfellner J.-B."/>
        </authorList>
    </citation>
    <scope>NUCLEOTIDE SEQUENCE</scope>
</reference>
<dbReference type="PANTHER" id="PTHR47067">
    <property type="entry name" value="TPX2 (TARGETING PROTEIN FOR XKLP2) PROTEIN FAMILY-RELATED"/>
    <property type="match status" value="1"/>
</dbReference>
<feature type="region of interest" description="Disordered" evidence="1">
    <location>
        <begin position="483"/>
        <end position="669"/>
    </location>
</feature>
<evidence type="ECO:0008006" key="4">
    <source>
        <dbReference type="Google" id="ProtNLM"/>
    </source>
</evidence>
<feature type="region of interest" description="Disordered" evidence="1">
    <location>
        <begin position="298"/>
        <end position="321"/>
    </location>
</feature>